<dbReference type="SMART" id="SM00086">
    <property type="entry name" value="PAC"/>
    <property type="match status" value="2"/>
</dbReference>
<dbReference type="Pfam" id="PF08447">
    <property type="entry name" value="PAS_3"/>
    <property type="match status" value="1"/>
</dbReference>
<dbReference type="PROSITE" id="PS50883">
    <property type="entry name" value="EAL"/>
    <property type="match status" value="1"/>
</dbReference>
<feature type="domain" description="PAC" evidence="4">
    <location>
        <begin position="282"/>
        <end position="334"/>
    </location>
</feature>
<proteinExistence type="predicted"/>
<protein>
    <recommendedName>
        <fullName evidence="9">EAL domain-containing protein</fullName>
    </recommendedName>
</protein>
<dbReference type="InterPro" id="IPR043128">
    <property type="entry name" value="Rev_trsase/Diguanyl_cyclase"/>
</dbReference>
<dbReference type="InterPro" id="IPR000160">
    <property type="entry name" value="GGDEF_dom"/>
</dbReference>
<dbReference type="Gene3D" id="3.30.70.270">
    <property type="match status" value="1"/>
</dbReference>
<dbReference type="InterPro" id="IPR013655">
    <property type="entry name" value="PAS_fold_3"/>
</dbReference>
<evidence type="ECO:0000313" key="7">
    <source>
        <dbReference type="EMBL" id="GFE84620.1"/>
    </source>
</evidence>
<dbReference type="PANTHER" id="PTHR44757">
    <property type="entry name" value="DIGUANYLATE CYCLASE DGCP"/>
    <property type="match status" value="1"/>
</dbReference>
<dbReference type="FunFam" id="3.30.70.270:FF:000001">
    <property type="entry name" value="Diguanylate cyclase domain protein"/>
    <property type="match status" value="1"/>
</dbReference>
<reference evidence="8" key="1">
    <citation type="submission" date="2020-01" db="EMBL/GenBank/DDBJ databases">
        <title>'Steroidobacter agaridevorans' sp. nov., agar-degrading bacteria isolated from rhizosphere soils.</title>
        <authorList>
            <person name="Ikenaga M."/>
            <person name="Kataoka M."/>
            <person name="Murouchi A."/>
            <person name="Katsuragi S."/>
            <person name="Sakai M."/>
        </authorList>
    </citation>
    <scope>NUCLEOTIDE SEQUENCE [LARGE SCALE GENOMIC DNA]</scope>
    <source>
        <strain evidence="8">YU21-B</strain>
    </source>
</reference>
<feature type="domain" description="PAS" evidence="3">
    <location>
        <begin position="335"/>
        <end position="408"/>
    </location>
</feature>
<dbReference type="InterPro" id="IPR029016">
    <property type="entry name" value="GAF-like_dom_sf"/>
</dbReference>
<feature type="domain" description="PAC" evidence="4">
    <location>
        <begin position="413"/>
        <end position="465"/>
    </location>
</feature>
<evidence type="ECO:0000259" key="3">
    <source>
        <dbReference type="PROSITE" id="PS50112"/>
    </source>
</evidence>
<dbReference type="InterPro" id="IPR035919">
    <property type="entry name" value="EAL_sf"/>
</dbReference>
<comment type="caution">
    <text evidence="7">The sequence shown here is derived from an EMBL/GenBank/DDBJ whole genome shotgun (WGS) entry which is preliminary data.</text>
</comment>
<gene>
    <name evidence="7" type="ORF">GCM10011487_66200</name>
</gene>
<evidence type="ECO:0000256" key="1">
    <source>
        <dbReference type="ARBA" id="ARBA00001946"/>
    </source>
</evidence>
<dbReference type="SUPFAM" id="SSF55781">
    <property type="entry name" value="GAF domain-like"/>
    <property type="match status" value="1"/>
</dbReference>
<keyword evidence="8" id="KW-1185">Reference proteome</keyword>
<feature type="domain" description="PAS" evidence="3">
    <location>
        <begin position="207"/>
        <end position="278"/>
    </location>
</feature>
<dbReference type="InterPro" id="IPR000700">
    <property type="entry name" value="PAS-assoc_C"/>
</dbReference>
<dbReference type="CDD" id="cd01948">
    <property type="entry name" value="EAL"/>
    <property type="match status" value="1"/>
</dbReference>
<dbReference type="SMART" id="SM00052">
    <property type="entry name" value="EAL"/>
    <property type="match status" value="1"/>
</dbReference>
<comment type="cofactor">
    <cofactor evidence="1">
        <name>Mg(2+)</name>
        <dbReference type="ChEBI" id="CHEBI:18420"/>
    </cofactor>
</comment>
<accession>A0A829YMZ4</accession>
<dbReference type="Gene3D" id="3.20.20.450">
    <property type="entry name" value="EAL domain"/>
    <property type="match status" value="1"/>
</dbReference>
<dbReference type="CDD" id="cd00130">
    <property type="entry name" value="PAS"/>
    <property type="match status" value="2"/>
</dbReference>
<dbReference type="InterPro" id="IPR001610">
    <property type="entry name" value="PAC"/>
</dbReference>
<feature type="domain" description="EAL" evidence="5">
    <location>
        <begin position="641"/>
        <end position="896"/>
    </location>
</feature>
<evidence type="ECO:0000259" key="6">
    <source>
        <dbReference type="PROSITE" id="PS50887"/>
    </source>
</evidence>
<evidence type="ECO:0000313" key="8">
    <source>
        <dbReference type="Proteomes" id="UP000445000"/>
    </source>
</evidence>
<dbReference type="SMART" id="SM00091">
    <property type="entry name" value="PAS"/>
    <property type="match status" value="2"/>
</dbReference>
<dbReference type="SUPFAM" id="SSF141868">
    <property type="entry name" value="EAL domain-like"/>
    <property type="match status" value="1"/>
</dbReference>
<dbReference type="RefSeq" id="WP_161816206.1">
    <property type="nucleotide sequence ID" value="NZ_BLJN01000009.1"/>
</dbReference>
<dbReference type="Pfam" id="PF00563">
    <property type="entry name" value="EAL"/>
    <property type="match status" value="1"/>
</dbReference>
<dbReference type="Gene3D" id="3.30.450.40">
    <property type="match status" value="1"/>
</dbReference>
<sequence length="896" mass="101060">MASNPTEHGPLISAPSGDTLFTARPRRNTKVGLDVLLTKASIDFQNLTSDHDDPLLKQNLEALRESAGLDAVVIATFDEPQKSIEHVVAASGLFATFNPIVFHGEPLERLPYLRSKLGHLRIVEIRDTSRPRRELAAEGARLASLHIGAALIVGVAIQGRVQAFIALCSTLPRDSWDANLHLMLKLLGSSYSSGIERLRYQRHFHQLEERNELALHGANDGLWDFEVDSQKTWFSPRWKAMLGYSDDEAEPLVDWQQLLHPDDTVRVSTALRDHLSGKEPLFESVHRLRHRDGVWLWVESRAKARLDEQGRARRIVGVDLDVTERKLYEEALFKEKESAQITLQSIGDGVITTDSKCRIEYLNPVAEQLTGWRLEHAQGRVIDEIYRSFHEETCEPLENPLAVAIRRTRAIKSVRPTLLIRRDGNELYIESCASPIRDGAGNVSGGVLVFHDVSESRELNRKLSYHASHDILTGLVNRREFESRLERALKSAKAREASYALCHIDLDQFKIINDNCGHSAGDALLGQVGALLKSKIRWRDTVSRLGGDEFGVLLESCSLEEAVRNAEMLREAIRNYKFVWEERTFRLGASIGVVPLSPENEDVASLISAADSACAAAKESGRNRIYSFQENDIDLMRRRREMQWAARINNALEDNRFEIFRQVIQPLQQKDAHGLHYELLLRMRDEAGKIVAPDQFIVAAERYGLTPNIDRWMIEHALRWLVSEADEREKLELCSINLSGQSLGDDKFLPFVIDHFHRSGIDASKICFEITETAAIASFSQANRFIHALKELGCRFALDDFGTGLSSFGYLKHFPVDFLKIDGSFVKEILHDPIDREMVRSINEIGHLTGKQTIAEFAENVEIIEMLRSIGVDYAQGYGIATPQRVMKLASGSEAF</sequence>
<organism evidence="7 8">
    <name type="scientific">Steroidobacter agaridevorans</name>
    <dbReference type="NCBI Taxonomy" id="2695856"/>
    <lineage>
        <taxon>Bacteria</taxon>
        <taxon>Pseudomonadati</taxon>
        <taxon>Pseudomonadota</taxon>
        <taxon>Gammaproteobacteria</taxon>
        <taxon>Steroidobacterales</taxon>
        <taxon>Steroidobacteraceae</taxon>
        <taxon>Steroidobacter</taxon>
    </lineage>
</organism>
<dbReference type="EMBL" id="BLJN01000009">
    <property type="protein sequence ID" value="GFE84620.1"/>
    <property type="molecule type" value="Genomic_DNA"/>
</dbReference>
<dbReference type="PROSITE" id="PS50112">
    <property type="entry name" value="PAS"/>
    <property type="match status" value="2"/>
</dbReference>
<dbReference type="GO" id="GO:0003824">
    <property type="term" value="F:catalytic activity"/>
    <property type="evidence" value="ECO:0007669"/>
    <property type="project" value="UniProtKB-ARBA"/>
</dbReference>
<dbReference type="AlphaFoldDB" id="A0A829YMZ4"/>
<dbReference type="PANTHER" id="PTHR44757:SF4">
    <property type="entry name" value="DIGUANYLATE CYCLASE DGCE-RELATED"/>
    <property type="match status" value="1"/>
</dbReference>
<feature type="domain" description="GGDEF" evidence="6">
    <location>
        <begin position="497"/>
        <end position="630"/>
    </location>
</feature>
<dbReference type="InterPro" id="IPR029787">
    <property type="entry name" value="Nucleotide_cyclase"/>
</dbReference>
<evidence type="ECO:0000259" key="5">
    <source>
        <dbReference type="PROSITE" id="PS50883"/>
    </source>
</evidence>
<dbReference type="SUPFAM" id="SSF55785">
    <property type="entry name" value="PYP-like sensor domain (PAS domain)"/>
    <property type="match status" value="2"/>
</dbReference>
<dbReference type="InterPro" id="IPR035965">
    <property type="entry name" value="PAS-like_dom_sf"/>
</dbReference>
<dbReference type="Proteomes" id="UP000445000">
    <property type="component" value="Unassembled WGS sequence"/>
</dbReference>
<dbReference type="SUPFAM" id="SSF55073">
    <property type="entry name" value="Nucleotide cyclase"/>
    <property type="match status" value="1"/>
</dbReference>
<evidence type="ECO:0000259" key="4">
    <source>
        <dbReference type="PROSITE" id="PS50113"/>
    </source>
</evidence>
<dbReference type="Pfam" id="PF08448">
    <property type="entry name" value="PAS_4"/>
    <property type="match status" value="1"/>
</dbReference>
<dbReference type="Pfam" id="PF00990">
    <property type="entry name" value="GGDEF"/>
    <property type="match status" value="1"/>
</dbReference>
<dbReference type="PROSITE" id="PS50887">
    <property type="entry name" value="GGDEF"/>
    <property type="match status" value="1"/>
</dbReference>
<feature type="region of interest" description="Disordered" evidence="2">
    <location>
        <begin position="1"/>
        <end position="23"/>
    </location>
</feature>
<dbReference type="PROSITE" id="PS50113">
    <property type="entry name" value="PAC"/>
    <property type="match status" value="2"/>
</dbReference>
<name>A0A829YMZ4_9GAMM</name>
<dbReference type="NCBIfam" id="TIGR00229">
    <property type="entry name" value="sensory_box"/>
    <property type="match status" value="2"/>
</dbReference>
<dbReference type="InterPro" id="IPR052155">
    <property type="entry name" value="Biofilm_reg_signaling"/>
</dbReference>
<dbReference type="Gene3D" id="3.30.450.20">
    <property type="entry name" value="PAS domain"/>
    <property type="match status" value="2"/>
</dbReference>
<dbReference type="InterPro" id="IPR001633">
    <property type="entry name" value="EAL_dom"/>
</dbReference>
<dbReference type="SMART" id="SM00267">
    <property type="entry name" value="GGDEF"/>
    <property type="match status" value="1"/>
</dbReference>
<dbReference type="NCBIfam" id="TIGR00254">
    <property type="entry name" value="GGDEF"/>
    <property type="match status" value="1"/>
</dbReference>
<dbReference type="CDD" id="cd01949">
    <property type="entry name" value="GGDEF"/>
    <property type="match status" value="1"/>
</dbReference>
<evidence type="ECO:0000256" key="2">
    <source>
        <dbReference type="SAM" id="MobiDB-lite"/>
    </source>
</evidence>
<dbReference type="InterPro" id="IPR013656">
    <property type="entry name" value="PAS_4"/>
</dbReference>
<dbReference type="InterPro" id="IPR000014">
    <property type="entry name" value="PAS"/>
</dbReference>
<evidence type="ECO:0008006" key="9">
    <source>
        <dbReference type="Google" id="ProtNLM"/>
    </source>
</evidence>